<keyword evidence="18" id="KW-1185">Reference proteome</keyword>
<dbReference type="PROSITE" id="PS00086">
    <property type="entry name" value="CYTOCHROME_P450"/>
    <property type="match status" value="1"/>
</dbReference>
<dbReference type="InterPro" id="IPR001128">
    <property type="entry name" value="Cyt_P450"/>
</dbReference>
<dbReference type="GO" id="GO:0016712">
    <property type="term" value="F:oxidoreductase activity, acting on paired donors, with incorporation or reduction of molecular oxygen, reduced flavin or flavoprotein as one donor, and incorporation of one atom of oxygen"/>
    <property type="evidence" value="ECO:0007669"/>
    <property type="project" value="UniProtKB-EC"/>
</dbReference>
<dbReference type="EMBL" id="KQ459169">
    <property type="protein sequence ID" value="KPJ03414.1"/>
    <property type="molecule type" value="Genomic_DNA"/>
</dbReference>
<dbReference type="InterPro" id="IPR050476">
    <property type="entry name" value="Insect_CytP450_Detox"/>
</dbReference>
<comment type="cofactor">
    <cofactor evidence="1 15">
        <name>heme</name>
        <dbReference type="ChEBI" id="CHEBI:30413"/>
    </cofactor>
</comment>
<evidence type="ECO:0000313" key="17">
    <source>
        <dbReference type="EMBL" id="KPJ03414.1"/>
    </source>
</evidence>
<dbReference type="Pfam" id="PF00067">
    <property type="entry name" value="p450"/>
    <property type="match status" value="1"/>
</dbReference>
<dbReference type="InterPro" id="IPR036396">
    <property type="entry name" value="Cyt_P450_sf"/>
</dbReference>
<evidence type="ECO:0000256" key="10">
    <source>
        <dbReference type="ARBA" id="ARBA00023002"/>
    </source>
</evidence>
<dbReference type="GO" id="GO:0020037">
    <property type="term" value="F:heme binding"/>
    <property type="evidence" value="ECO:0007669"/>
    <property type="project" value="InterPro"/>
</dbReference>
<evidence type="ECO:0000256" key="1">
    <source>
        <dbReference type="ARBA" id="ARBA00001971"/>
    </source>
</evidence>
<accession>A0A0N1I524</accession>
<keyword evidence="13" id="KW-0472">Membrane</keyword>
<evidence type="ECO:0000256" key="16">
    <source>
        <dbReference type="RuleBase" id="RU000461"/>
    </source>
</evidence>
<keyword evidence="10 16" id="KW-0560">Oxidoreductase</keyword>
<dbReference type="Proteomes" id="UP000053268">
    <property type="component" value="Unassembled WGS sequence"/>
</dbReference>
<keyword evidence="6 15" id="KW-0349">Heme</keyword>
<evidence type="ECO:0000256" key="8">
    <source>
        <dbReference type="ARBA" id="ARBA00022824"/>
    </source>
</evidence>
<evidence type="ECO:0000256" key="7">
    <source>
        <dbReference type="ARBA" id="ARBA00022723"/>
    </source>
</evidence>
<evidence type="ECO:0000256" key="5">
    <source>
        <dbReference type="ARBA" id="ARBA00012109"/>
    </source>
</evidence>
<keyword evidence="12 16" id="KW-0503">Monooxygenase</keyword>
<evidence type="ECO:0000313" key="18">
    <source>
        <dbReference type="Proteomes" id="UP000053268"/>
    </source>
</evidence>
<evidence type="ECO:0000256" key="3">
    <source>
        <dbReference type="ARBA" id="ARBA00004406"/>
    </source>
</evidence>
<evidence type="ECO:0000256" key="15">
    <source>
        <dbReference type="PIRSR" id="PIRSR602401-1"/>
    </source>
</evidence>
<dbReference type="PRINTS" id="PR00385">
    <property type="entry name" value="P450"/>
</dbReference>
<evidence type="ECO:0000256" key="12">
    <source>
        <dbReference type="ARBA" id="ARBA00023033"/>
    </source>
</evidence>
<dbReference type="PRINTS" id="PR00463">
    <property type="entry name" value="EP450I"/>
</dbReference>
<comment type="subcellular location">
    <subcellularLocation>
        <location evidence="3">Endoplasmic reticulum membrane</location>
        <topology evidence="3">Peripheral membrane protein</topology>
    </subcellularLocation>
    <subcellularLocation>
        <location evidence="2">Microsome membrane</location>
        <topology evidence="2">Peripheral membrane protein</topology>
    </subcellularLocation>
</comment>
<keyword evidence="11 15" id="KW-0408">Iron</keyword>
<keyword evidence="7 15" id="KW-0479">Metal-binding</keyword>
<evidence type="ECO:0000256" key="9">
    <source>
        <dbReference type="ARBA" id="ARBA00022848"/>
    </source>
</evidence>
<protein>
    <recommendedName>
        <fullName evidence="5">unspecific monooxygenase</fullName>
        <ecNumber evidence="5">1.14.14.1</ecNumber>
    </recommendedName>
</protein>
<dbReference type="PANTHER" id="PTHR24292">
    <property type="entry name" value="CYTOCHROME P450"/>
    <property type="match status" value="1"/>
</dbReference>
<dbReference type="EC" id="1.14.14.1" evidence="5"/>
<proteinExistence type="inferred from homology"/>
<dbReference type="InterPro" id="IPR002401">
    <property type="entry name" value="Cyt_P450_E_grp-I"/>
</dbReference>
<dbReference type="CDD" id="cd11056">
    <property type="entry name" value="CYP6-like"/>
    <property type="match status" value="1"/>
</dbReference>
<evidence type="ECO:0000256" key="4">
    <source>
        <dbReference type="ARBA" id="ARBA00010617"/>
    </source>
</evidence>
<dbReference type="SUPFAM" id="SSF48264">
    <property type="entry name" value="Cytochrome P450"/>
    <property type="match status" value="1"/>
</dbReference>
<gene>
    <name evidence="17" type="ORF">RR46_00972</name>
</gene>
<dbReference type="GO" id="GO:0005506">
    <property type="term" value="F:iron ion binding"/>
    <property type="evidence" value="ECO:0007669"/>
    <property type="project" value="InterPro"/>
</dbReference>
<dbReference type="PANTHER" id="PTHR24292:SF54">
    <property type="entry name" value="CYP9F3-RELATED"/>
    <property type="match status" value="1"/>
</dbReference>
<dbReference type="STRING" id="66420.A0A0N1I524"/>
<dbReference type="AlphaFoldDB" id="A0A0N1I524"/>
<organism evidence="17 18">
    <name type="scientific">Papilio xuthus</name>
    <name type="common">Asian swallowtail butterfly</name>
    <dbReference type="NCBI Taxonomy" id="66420"/>
    <lineage>
        <taxon>Eukaryota</taxon>
        <taxon>Metazoa</taxon>
        <taxon>Ecdysozoa</taxon>
        <taxon>Arthropoda</taxon>
        <taxon>Hexapoda</taxon>
        <taxon>Insecta</taxon>
        <taxon>Pterygota</taxon>
        <taxon>Neoptera</taxon>
        <taxon>Endopterygota</taxon>
        <taxon>Lepidoptera</taxon>
        <taxon>Glossata</taxon>
        <taxon>Ditrysia</taxon>
        <taxon>Papilionoidea</taxon>
        <taxon>Papilionidae</taxon>
        <taxon>Papilioninae</taxon>
        <taxon>Papilio</taxon>
    </lineage>
</organism>
<dbReference type="GO" id="GO:0005789">
    <property type="term" value="C:endoplasmic reticulum membrane"/>
    <property type="evidence" value="ECO:0007669"/>
    <property type="project" value="UniProtKB-SubCell"/>
</dbReference>
<dbReference type="InterPro" id="IPR017972">
    <property type="entry name" value="Cyt_P450_CS"/>
</dbReference>
<evidence type="ECO:0000256" key="13">
    <source>
        <dbReference type="ARBA" id="ARBA00023136"/>
    </source>
</evidence>
<feature type="binding site" description="axial binding residue" evidence="15">
    <location>
        <position position="448"/>
    </location>
    <ligand>
        <name>heme</name>
        <dbReference type="ChEBI" id="CHEBI:30413"/>
    </ligand>
    <ligandPart>
        <name>Fe</name>
        <dbReference type="ChEBI" id="CHEBI:18248"/>
    </ligandPart>
</feature>
<keyword evidence="8" id="KW-0256">Endoplasmic reticulum</keyword>
<dbReference type="Gene3D" id="1.10.630.10">
    <property type="entry name" value="Cytochrome P450"/>
    <property type="match status" value="1"/>
</dbReference>
<evidence type="ECO:0000256" key="6">
    <source>
        <dbReference type="ARBA" id="ARBA00022617"/>
    </source>
</evidence>
<keyword evidence="9" id="KW-0492">Microsome</keyword>
<comment type="catalytic activity">
    <reaction evidence="14">
        <text>an organic molecule + reduced [NADPH--hemoprotein reductase] + O2 = an alcohol + oxidized [NADPH--hemoprotein reductase] + H2O + H(+)</text>
        <dbReference type="Rhea" id="RHEA:17149"/>
        <dbReference type="Rhea" id="RHEA-COMP:11964"/>
        <dbReference type="Rhea" id="RHEA-COMP:11965"/>
        <dbReference type="ChEBI" id="CHEBI:15377"/>
        <dbReference type="ChEBI" id="CHEBI:15378"/>
        <dbReference type="ChEBI" id="CHEBI:15379"/>
        <dbReference type="ChEBI" id="CHEBI:30879"/>
        <dbReference type="ChEBI" id="CHEBI:57618"/>
        <dbReference type="ChEBI" id="CHEBI:58210"/>
        <dbReference type="ChEBI" id="CHEBI:142491"/>
        <dbReference type="EC" id="1.14.14.1"/>
    </reaction>
</comment>
<name>A0A0N1I524_PAPXU</name>
<reference evidence="17 18" key="1">
    <citation type="journal article" date="2015" name="Nat. Commun.">
        <title>Outbred genome sequencing and CRISPR/Cas9 gene editing in butterflies.</title>
        <authorList>
            <person name="Li X."/>
            <person name="Fan D."/>
            <person name="Zhang W."/>
            <person name="Liu G."/>
            <person name="Zhang L."/>
            <person name="Zhao L."/>
            <person name="Fang X."/>
            <person name="Chen L."/>
            <person name="Dong Y."/>
            <person name="Chen Y."/>
            <person name="Ding Y."/>
            <person name="Zhao R."/>
            <person name="Feng M."/>
            <person name="Zhu Y."/>
            <person name="Feng Y."/>
            <person name="Jiang X."/>
            <person name="Zhu D."/>
            <person name="Xiang H."/>
            <person name="Feng X."/>
            <person name="Li S."/>
            <person name="Wang J."/>
            <person name="Zhang G."/>
            <person name="Kronforst M.R."/>
            <person name="Wang W."/>
        </authorList>
    </citation>
    <scope>NUCLEOTIDE SEQUENCE [LARGE SCALE GENOMIC DNA]</scope>
    <source>
        <strain evidence="17">Ya'a_city_454_Px</strain>
        <tissue evidence="17">Whole body</tissue>
    </source>
</reference>
<evidence type="ECO:0000256" key="11">
    <source>
        <dbReference type="ARBA" id="ARBA00023004"/>
    </source>
</evidence>
<dbReference type="FunFam" id="1.10.630.10:FF:000042">
    <property type="entry name" value="Cytochrome P450"/>
    <property type="match status" value="1"/>
</dbReference>
<evidence type="ECO:0000256" key="2">
    <source>
        <dbReference type="ARBA" id="ARBA00004174"/>
    </source>
</evidence>
<comment type="similarity">
    <text evidence="4 16">Belongs to the cytochrome P450 family.</text>
</comment>
<evidence type="ECO:0000256" key="14">
    <source>
        <dbReference type="ARBA" id="ARBA00047827"/>
    </source>
</evidence>
<sequence>MIIEMLIFLVTLLIVYCIYVHKSIHYLYKKRGIKYIPGVPIFGNALKSTFRKKHFVEDIDAVYKKFPDERYIGYTQGTTPIILIRDPEIIKSITVKDFDHFVDHRQFLSEDVEPLIGSSLFFMKGDKWRDMRTTLSPAFTGSKMRLMMPFMTEISENYVLEDIDVCDLMRRYSNDVIASCAFGCQVNSVKDKENEFYKTGQSLFEMTTLQRTKLILSMYFPSLAKNLGLKVFKEKDISFFQNLVKDTMEYREKNNIERPDMIQLLKQASQGKLKADETDINNDKIKREWSQQDLVGQVFIFFFAGFETSATTLSMTIHELAVNPLVQEKLYEEIKIFQETKGKLLYENINDLKYLDCVINETLRKWSPALIMDRVCTKPYELPPPREGGKPTKLNPGDYVYNMVNSIHLDPKHYPEPDVFKPERFSEENKQEIKPFTFTPFGIGPRTCIGTRFAILEIKVLIYNIVLNFKILKCEKTTDPILLQPHEFNISALGGTWVKLEARTQQ</sequence>